<keyword evidence="3" id="KW-1185">Reference proteome</keyword>
<dbReference type="EMBL" id="VIFX01000021">
    <property type="protein sequence ID" value="TQR85369.1"/>
    <property type="molecule type" value="Genomic_DNA"/>
</dbReference>
<sequence length="423" mass="46440">MVAAELPAHHPFLNISFGPQLPTDIGIKSTNYSFEYDPVGDAPQYWGNPAGRAQRGSGAGVRAWLLPGSEQQRAHRHAALWVRRRDAGHCHRQCAAPDSQRPTFVLIAQQGALPLYLPILDIGKQLGLSGLVKPLVALVNPVTELLVNLGYDRIANPGIARTLSILPFNPLTFNPVDFSVKFVAAIAQGIQDALAGGISLAPARTASPRQRRRGTRLLPMPKLQRKRRRTRFCGGEGRGRQTNARQGRCRQRARPRGEGADKAKEADDSAKAVGARWHRPDEGHRVRHRYHYHPAKDAGAGDVEKGSRFIRPGALRSLLSRGGGFSGEVVRKSVDHVVGHEADRLDFVEVEGAVGGPWRNRIGCSREVLRCAHFGDPIRVVAYEREHAFGDVGPRHDRPGSGHVVRAVRRAFVDQMADRPAQI</sequence>
<accession>A0A544VZF0</accession>
<dbReference type="Proteomes" id="UP000315759">
    <property type="component" value="Unassembled WGS sequence"/>
</dbReference>
<evidence type="ECO:0000256" key="1">
    <source>
        <dbReference type="SAM" id="MobiDB-lite"/>
    </source>
</evidence>
<feature type="region of interest" description="Disordered" evidence="1">
    <location>
        <begin position="224"/>
        <end position="275"/>
    </location>
</feature>
<protein>
    <submittedName>
        <fullName evidence="2">PE-PPE domain-containing protein</fullName>
    </submittedName>
</protein>
<proteinExistence type="predicted"/>
<gene>
    <name evidence="2" type="ORF">D8S82_17225</name>
</gene>
<evidence type="ECO:0000313" key="2">
    <source>
        <dbReference type="EMBL" id="TQR85369.1"/>
    </source>
</evidence>
<evidence type="ECO:0000313" key="3">
    <source>
        <dbReference type="Proteomes" id="UP000315759"/>
    </source>
</evidence>
<dbReference type="AlphaFoldDB" id="A0A544VZF0"/>
<name>A0A544VZF0_9MYCO</name>
<organism evidence="2 3">
    <name type="scientific">Mycolicibacterium hodleri</name>
    <dbReference type="NCBI Taxonomy" id="49897"/>
    <lineage>
        <taxon>Bacteria</taxon>
        <taxon>Bacillati</taxon>
        <taxon>Actinomycetota</taxon>
        <taxon>Actinomycetes</taxon>
        <taxon>Mycobacteriales</taxon>
        <taxon>Mycobacteriaceae</taxon>
        <taxon>Mycolicibacterium</taxon>
    </lineage>
</organism>
<feature type="compositionally biased region" description="Basic and acidic residues" evidence="1">
    <location>
        <begin position="255"/>
        <end position="270"/>
    </location>
</feature>
<reference evidence="2 3" key="1">
    <citation type="submission" date="2018-10" db="EMBL/GenBank/DDBJ databases">
        <title>Draft genome of Mycobacterium hodleri strain B.</title>
        <authorList>
            <person name="Amande T.J."/>
            <person name="Mcgenity T.J."/>
        </authorList>
    </citation>
    <scope>NUCLEOTIDE SEQUENCE [LARGE SCALE GENOMIC DNA]</scope>
    <source>
        <strain evidence="2 3">B</strain>
    </source>
</reference>
<comment type="caution">
    <text evidence="2">The sequence shown here is derived from an EMBL/GenBank/DDBJ whole genome shotgun (WGS) entry which is preliminary data.</text>
</comment>